<evidence type="ECO:0000256" key="6">
    <source>
        <dbReference type="ARBA" id="ARBA00023170"/>
    </source>
</evidence>
<dbReference type="GO" id="GO:0007204">
    <property type="term" value="P:positive regulation of cytosolic calcium ion concentration"/>
    <property type="evidence" value="ECO:0007669"/>
    <property type="project" value="TreeGrafter"/>
</dbReference>
<evidence type="ECO:0000256" key="1">
    <source>
        <dbReference type="ARBA" id="ARBA00004370"/>
    </source>
</evidence>
<dbReference type="PRINTS" id="PR00646">
    <property type="entry name" value="RDC1ORPHANR"/>
</dbReference>
<protein>
    <submittedName>
        <fullName evidence="11">Atypical chemokine receptor 3-like</fullName>
    </submittedName>
</protein>
<dbReference type="GO" id="GO:0019957">
    <property type="term" value="F:C-C chemokine binding"/>
    <property type="evidence" value="ECO:0007669"/>
    <property type="project" value="TreeGrafter"/>
</dbReference>
<dbReference type="PROSITE" id="PS50262">
    <property type="entry name" value="G_PROTEIN_RECEP_F1_2"/>
    <property type="match status" value="1"/>
</dbReference>
<dbReference type="Proteomes" id="UP001318040">
    <property type="component" value="Chromosome 2"/>
</dbReference>
<dbReference type="RefSeq" id="XP_032822532.1">
    <property type="nucleotide sequence ID" value="XM_032966641.1"/>
</dbReference>
<feature type="transmembrane region" description="Helical" evidence="8">
    <location>
        <begin position="299"/>
        <end position="325"/>
    </location>
</feature>
<keyword evidence="4" id="KW-0297">G-protein coupled receptor</keyword>
<dbReference type="GO" id="GO:0009897">
    <property type="term" value="C:external side of plasma membrane"/>
    <property type="evidence" value="ECO:0007669"/>
    <property type="project" value="TreeGrafter"/>
</dbReference>
<dbReference type="InterPro" id="IPR000276">
    <property type="entry name" value="GPCR_Rhodpsn"/>
</dbReference>
<dbReference type="Pfam" id="PF00001">
    <property type="entry name" value="7tm_1"/>
    <property type="match status" value="1"/>
</dbReference>
<accession>A0AAJ7X669</accession>
<proteinExistence type="predicted"/>
<dbReference type="PRINTS" id="PR00237">
    <property type="entry name" value="GPCRRHODOPSN"/>
</dbReference>
<evidence type="ECO:0000259" key="9">
    <source>
        <dbReference type="PROSITE" id="PS50262"/>
    </source>
</evidence>
<evidence type="ECO:0000256" key="4">
    <source>
        <dbReference type="ARBA" id="ARBA00023040"/>
    </source>
</evidence>
<dbReference type="GO" id="GO:0006955">
    <property type="term" value="P:immune response"/>
    <property type="evidence" value="ECO:0007669"/>
    <property type="project" value="TreeGrafter"/>
</dbReference>
<dbReference type="InterPro" id="IPR050119">
    <property type="entry name" value="CCR1-9-like"/>
</dbReference>
<dbReference type="GO" id="GO:0015026">
    <property type="term" value="F:coreceptor activity"/>
    <property type="evidence" value="ECO:0007669"/>
    <property type="project" value="InterPro"/>
</dbReference>
<reference evidence="11" key="1">
    <citation type="submission" date="2025-08" db="UniProtKB">
        <authorList>
            <consortium name="RefSeq"/>
        </authorList>
    </citation>
    <scope>IDENTIFICATION</scope>
    <source>
        <tissue evidence="11">Sperm</tissue>
    </source>
</reference>
<dbReference type="InterPro" id="IPR017452">
    <property type="entry name" value="GPCR_Rhodpsn_7TM"/>
</dbReference>
<feature type="domain" description="G-protein coupled receptors family 1 profile" evidence="9">
    <location>
        <begin position="69"/>
        <end position="322"/>
    </location>
</feature>
<organism evidence="10 11">
    <name type="scientific">Petromyzon marinus</name>
    <name type="common">Sea lamprey</name>
    <dbReference type="NCBI Taxonomy" id="7757"/>
    <lineage>
        <taxon>Eukaryota</taxon>
        <taxon>Metazoa</taxon>
        <taxon>Chordata</taxon>
        <taxon>Craniata</taxon>
        <taxon>Vertebrata</taxon>
        <taxon>Cyclostomata</taxon>
        <taxon>Hyperoartia</taxon>
        <taxon>Petromyzontiformes</taxon>
        <taxon>Petromyzontidae</taxon>
        <taxon>Petromyzon</taxon>
    </lineage>
</organism>
<feature type="transmembrane region" description="Helical" evidence="8">
    <location>
        <begin position="91"/>
        <end position="112"/>
    </location>
</feature>
<gene>
    <name evidence="11" type="primary">LOC116949380</name>
</gene>
<evidence type="ECO:0000256" key="7">
    <source>
        <dbReference type="ARBA" id="ARBA00023224"/>
    </source>
</evidence>
<name>A0AAJ7X669_PETMA</name>
<feature type="transmembrane region" description="Helical" evidence="8">
    <location>
        <begin position="50"/>
        <end position="79"/>
    </location>
</feature>
<dbReference type="SUPFAM" id="SSF81321">
    <property type="entry name" value="Family A G protein-coupled receptor-like"/>
    <property type="match status" value="1"/>
</dbReference>
<keyword evidence="5 8" id="KW-0472">Membrane</keyword>
<comment type="subcellular location">
    <subcellularLocation>
        <location evidence="1">Membrane</location>
    </subcellularLocation>
</comment>
<dbReference type="GO" id="GO:0001570">
    <property type="term" value="P:vasculogenesis"/>
    <property type="evidence" value="ECO:0007669"/>
    <property type="project" value="InterPro"/>
</dbReference>
<evidence type="ECO:0000313" key="11">
    <source>
        <dbReference type="RefSeq" id="XP_032822532.1"/>
    </source>
</evidence>
<dbReference type="GO" id="GO:0019722">
    <property type="term" value="P:calcium-mediated signaling"/>
    <property type="evidence" value="ECO:0007669"/>
    <property type="project" value="TreeGrafter"/>
</dbReference>
<dbReference type="PANTHER" id="PTHR10489:SF931">
    <property type="entry name" value="ATYPICAL CHEMOKINE RECEPTOR 3"/>
    <property type="match status" value="1"/>
</dbReference>
<dbReference type="InterPro" id="IPR001416">
    <property type="entry name" value="ACKR3"/>
</dbReference>
<dbReference type="Gene3D" id="1.20.1070.10">
    <property type="entry name" value="Rhodopsin 7-helix transmembrane proteins"/>
    <property type="match status" value="1"/>
</dbReference>
<dbReference type="GO" id="GO:0060326">
    <property type="term" value="P:cell chemotaxis"/>
    <property type="evidence" value="ECO:0007669"/>
    <property type="project" value="TreeGrafter"/>
</dbReference>
<evidence type="ECO:0000313" key="10">
    <source>
        <dbReference type="Proteomes" id="UP001318040"/>
    </source>
</evidence>
<keyword evidence="6" id="KW-0675">Receptor</keyword>
<feature type="transmembrane region" description="Helical" evidence="8">
    <location>
        <begin position="170"/>
        <end position="191"/>
    </location>
</feature>
<feature type="transmembrane region" description="Helical" evidence="8">
    <location>
        <begin position="259"/>
        <end position="279"/>
    </location>
</feature>
<dbReference type="GO" id="GO:0016493">
    <property type="term" value="F:C-C chemokine receptor activity"/>
    <property type="evidence" value="ECO:0007669"/>
    <property type="project" value="TreeGrafter"/>
</dbReference>
<keyword evidence="2 8" id="KW-0812">Transmembrane</keyword>
<dbReference type="AlphaFoldDB" id="A0AAJ7X669"/>
<feature type="transmembrane region" description="Helical" evidence="8">
    <location>
        <begin position="132"/>
        <end position="149"/>
    </location>
</feature>
<keyword evidence="7" id="KW-0807">Transducer</keyword>
<evidence type="ECO:0000256" key="8">
    <source>
        <dbReference type="SAM" id="Phobius"/>
    </source>
</evidence>
<dbReference type="PANTHER" id="PTHR10489">
    <property type="entry name" value="CELL ADHESION MOLECULE"/>
    <property type="match status" value="1"/>
</dbReference>
<dbReference type="GO" id="GO:0001525">
    <property type="term" value="P:angiogenesis"/>
    <property type="evidence" value="ECO:0007669"/>
    <property type="project" value="InterPro"/>
</dbReference>
<dbReference type="KEGG" id="pmrn:116949380"/>
<keyword evidence="3 8" id="KW-1133">Transmembrane helix</keyword>
<feature type="transmembrane region" description="Helical" evidence="8">
    <location>
        <begin position="221"/>
        <end position="247"/>
    </location>
</feature>
<sequence length="372" mass="41764">MDLTLDFDSEAFLNVTDYWDLEPTCNESTDGNCSSFYEHFDCPHVLNKGALLIGISIAYLVIFVVGVAGNVAVFCFNVFFHKNRFETHLYVVNLAISNLCIVLIMPVMVASFLHDDQWLYGNFLCKLTNVTFSVNLFAGVFFVTAMSVDRYITFVHFHEASSRRKERARLLICAIAWLLAVVASLPEIIYIRAVTTPSGETHCRADLPPDHFFRWMASINLLYNTLGFVVPFPMIVVSSVLLYRAIAWHGLSERNNGRAIVLVYATVFAACWTPYHALLLVDALALLRVLRLGCAMDEALYAGLHVAQCLAVGQCCVNPVLYCFVDKRRRQEFIRSVVVKFKASTASHDLLAEDCTVITQDTECAVILPNRS</sequence>
<evidence type="ECO:0000256" key="3">
    <source>
        <dbReference type="ARBA" id="ARBA00022989"/>
    </source>
</evidence>
<evidence type="ECO:0000256" key="5">
    <source>
        <dbReference type="ARBA" id="ARBA00023136"/>
    </source>
</evidence>
<evidence type="ECO:0000256" key="2">
    <source>
        <dbReference type="ARBA" id="ARBA00022692"/>
    </source>
</evidence>
<keyword evidence="10" id="KW-1185">Reference proteome</keyword>